<feature type="compositionally biased region" description="Polar residues" evidence="1">
    <location>
        <begin position="21"/>
        <end position="35"/>
    </location>
</feature>
<proteinExistence type="predicted"/>
<feature type="region of interest" description="Disordered" evidence="1">
    <location>
        <begin position="1"/>
        <end position="36"/>
    </location>
</feature>
<dbReference type="KEGG" id="hazt:125179276"/>
<evidence type="ECO:0000313" key="3">
    <source>
        <dbReference type="Proteomes" id="UP000694843"/>
    </source>
</evidence>
<sequence>MSRRIGGSLEEGRTLLAEESGYSSPNMSSQPTPTANRKLITPAFRRSFELCPYRHPSHARMSLPCEPLKGNVDGRYSAQASEKRSRLIRERRVSQEDEPCFKFEPGRRRLSKHGSWSKKGSTGEESGFEEEEPVEIRVPPCVIEERRDSGSSGPIQPDNSDHLSEWTIPWDKLRFGNVLRGSKFCRATTKIYRGRWHGDVMIHTFDGDDSAARQQFDRLVTVLALIRHENVELFMGACVKPPQLAVVTGPRRGVSLYHHSLTRPPSPYSSRIAVAKQVSQAMSYLHSRDIVHGHLNSRNVFLEAKIKLSVFDHSMVEEDVTPGPARIPRHLLNYLPPEISEA</sequence>
<dbReference type="Gene3D" id="3.30.200.20">
    <property type="entry name" value="Phosphorylase Kinase, domain 1"/>
    <property type="match status" value="1"/>
</dbReference>
<dbReference type="PROSITE" id="PS50011">
    <property type="entry name" value="PROTEIN_KINASE_DOM"/>
    <property type="match status" value="1"/>
</dbReference>
<dbReference type="InterPro" id="IPR051681">
    <property type="entry name" value="Ser/Thr_Kinases-Pseudokinases"/>
</dbReference>
<dbReference type="RefSeq" id="XP_047740799.1">
    <property type="nucleotide sequence ID" value="XM_047884843.1"/>
</dbReference>
<name>A0A979FUA3_HYAAZ</name>
<dbReference type="InterPro" id="IPR001245">
    <property type="entry name" value="Ser-Thr/Tyr_kinase_cat_dom"/>
</dbReference>
<reference evidence="4" key="1">
    <citation type="submission" date="2025-08" db="UniProtKB">
        <authorList>
            <consortium name="RefSeq"/>
        </authorList>
    </citation>
    <scope>IDENTIFICATION</scope>
    <source>
        <tissue evidence="4">Whole organism</tissue>
    </source>
</reference>
<accession>A0A979FUA3</accession>
<dbReference type="GeneID" id="125179276"/>
<dbReference type="Pfam" id="PF07714">
    <property type="entry name" value="PK_Tyr_Ser-Thr"/>
    <property type="match status" value="1"/>
</dbReference>
<evidence type="ECO:0000259" key="2">
    <source>
        <dbReference type="PROSITE" id="PS50011"/>
    </source>
</evidence>
<keyword evidence="3" id="KW-1185">Reference proteome</keyword>
<organism evidence="3 4">
    <name type="scientific">Hyalella azteca</name>
    <name type="common">Amphipod</name>
    <dbReference type="NCBI Taxonomy" id="294128"/>
    <lineage>
        <taxon>Eukaryota</taxon>
        <taxon>Metazoa</taxon>
        <taxon>Ecdysozoa</taxon>
        <taxon>Arthropoda</taxon>
        <taxon>Crustacea</taxon>
        <taxon>Multicrustacea</taxon>
        <taxon>Malacostraca</taxon>
        <taxon>Eumalacostraca</taxon>
        <taxon>Peracarida</taxon>
        <taxon>Amphipoda</taxon>
        <taxon>Senticaudata</taxon>
        <taxon>Talitrida</taxon>
        <taxon>Talitroidea</taxon>
        <taxon>Hyalellidae</taxon>
        <taxon>Hyalella</taxon>
    </lineage>
</organism>
<dbReference type="Gene3D" id="1.10.510.10">
    <property type="entry name" value="Transferase(Phosphotransferase) domain 1"/>
    <property type="match status" value="1"/>
</dbReference>
<dbReference type="GO" id="GO:0005524">
    <property type="term" value="F:ATP binding"/>
    <property type="evidence" value="ECO:0007669"/>
    <property type="project" value="InterPro"/>
</dbReference>
<protein>
    <submittedName>
        <fullName evidence="4">Kinase suppressor of Ras 1-like</fullName>
    </submittedName>
</protein>
<dbReference type="PANTHER" id="PTHR44329">
    <property type="entry name" value="SERINE/THREONINE-PROTEIN KINASE TNNI3K-RELATED"/>
    <property type="match status" value="1"/>
</dbReference>
<feature type="region of interest" description="Disordered" evidence="1">
    <location>
        <begin position="110"/>
        <end position="131"/>
    </location>
</feature>
<gene>
    <name evidence="4" type="primary">LOC125179276</name>
</gene>
<dbReference type="Proteomes" id="UP000694843">
    <property type="component" value="Unplaced"/>
</dbReference>
<dbReference type="GO" id="GO:0004674">
    <property type="term" value="F:protein serine/threonine kinase activity"/>
    <property type="evidence" value="ECO:0007669"/>
    <property type="project" value="TreeGrafter"/>
</dbReference>
<dbReference type="OrthoDB" id="774951at2759"/>
<dbReference type="InterPro" id="IPR011009">
    <property type="entry name" value="Kinase-like_dom_sf"/>
</dbReference>
<dbReference type="InterPro" id="IPR000719">
    <property type="entry name" value="Prot_kinase_dom"/>
</dbReference>
<dbReference type="SUPFAM" id="SSF56112">
    <property type="entry name" value="Protein kinase-like (PK-like)"/>
    <property type="match status" value="1"/>
</dbReference>
<dbReference type="AlphaFoldDB" id="A0A979FUA3"/>
<feature type="domain" description="Protein kinase" evidence="2">
    <location>
        <begin position="164"/>
        <end position="342"/>
    </location>
</feature>
<evidence type="ECO:0000313" key="4">
    <source>
        <dbReference type="RefSeq" id="XP_047740799.1"/>
    </source>
</evidence>
<dbReference type="PANTHER" id="PTHR44329:SF253">
    <property type="entry name" value="KINASE SUPPRESSOR OF RAS 2"/>
    <property type="match status" value="1"/>
</dbReference>
<evidence type="ECO:0000256" key="1">
    <source>
        <dbReference type="SAM" id="MobiDB-lite"/>
    </source>
</evidence>